<evidence type="ECO:0000313" key="2">
    <source>
        <dbReference type="Proteomes" id="UP000278288"/>
    </source>
</evidence>
<name>A0AAD0YLI8_CHRNA</name>
<keyword evidence="2" id="KW-1185">Reference proteome</keyword>
<proteinExistence type="predicted"/>
<organism evidence="1 2">
    <name type="scientific">Chryseobacterium nakagawai</name>
    <dbReference type="NCBI Taxonomy" id="1241982"/>
    <lineage>
        <taxon>Bacteria</taxon>
        <taxon>Pseudomonadati</taxon>
        <taxon>Bacteroidota</taxon>
        <taxon>Flavobacteriia</taxon>
        <taxon>Flavobacteriales</taxon>
        <taxon>Weeksellaceae</taxon>
        <taxon>Chryseobacterium group</taxon>
        <taxon>Chryseobacterium</taxon>
    </lineage>
</organism>
<evidence type="ECO:0000313" key="1">
    <source>
        <dbReference type="EMBL" id="AZA90714.1"/>
    </source>
</evidence>
<dbReference type="InterPro" id="IPR058148">
    <property type="entry name" value="M949_RS01915-like_dom"/>
</dbReference>
<reference evidence="1 2" key="1">
    <citation type="submission" date="2018-11" db="EMBL/GenBank/DDBJ databases">
        <title>Proposal to divide the Flavobacteriaceae and reorganize its genera based on Amino Acid Identity values calculated from whole genome sequences.</title>
        <authorList>
            <person name="Nicholson A.C."/>
            <person name="Gulvik C.A."/>
            <person name="Whitney A.M."/>
            <person name="Humrighouse B.W."/>
            <person name="Bell M."/>
            <person name="Holmes B."/>
            <person name="Steigerwalt A.G."/>
            <person name="Villarma A."/>
            <person name="Sheth M."/>
            <person name="Batra D."/>
            <person name="Pryor J."/>
            <person name="Bernardet J.-F."/>
            <person name="Hugo C."/>
            <person name="Kampfer P."/>
            <person name="Newman J."/>
            <person name="McQuiston J.R."/>
        </authorList>
    </citation>
    <scope>NUCLEOTIDE SEQUENCE [LARGE SCALE GENOMIC DNA]</scope>
    <source>
        <strain evidence="1 2">G0041</strain>
    </source>
</reference>
<dbReference type="AlphaFoldDB" id="A0AAD0YLI8"/>
<dbReference type="NCBIfam" id="NF046077">
    <property type="entry name" value="LPS_M949_RS01915"/>
    <property type="match status" value="1"/>
</dbReference>
<accession>A0AAD0YLI8</accession>
<protein>
    <submittedName>
        <fullName evidence="1">Uncharacterized protein</fullName>
    </submittedName>
</protein>
<dbReference type="EMBL" id="CP033923">
    <property type="protein sequence ID" value="AZA90714.1"/>
    <property type="molecule type" value="Genomic_DNA"/>
</dbReference>
<dbReference type="Proteomes" id="UP000278288">
    <property type="component" value="Chromosome"/>
</dbReference>
<dbReference type="KEGG" id="cnk:EG343_08785"/>
<gene>
    <name evidence="1" type="ORF">EG343_08785</name>
</gene>
<sequence length="232" mass="26690">MKKTHLLYCLPLLFFLNCKEEKKNSISETQSAEVNQVEKTDSLVTTRIDSSQVPKALKYKGNFKEGFQWKDKTGEYIVITSETGSYRNENFPHENDDSADAEVFGQSYSLENNQLVWKVNDFVKDCMVDIDAEFKKNTLSVTDLDKNGIAEVWIMYKIACKGDVSPSDLKIIMYEGKQKFAMRGQTKIRTGMENHGKPVFEGGSYTFDKAFQQGPKTFRDYAEKLWNKNMED</sequence>
<dbReference type="RefSeq" id="WP_123857432.1">
    <property type="nucleotide sequence ID" value="NZ_CP033923.1"/>
</dbReference>